<gene>
    <name evidence="2" type="ORF">JXQ802_LOCUS56001</name>
</gene>
<dbReference type="EMBL" id="CAJNOL010012628">
    <property type="protein sequence ID" value="CAF1660549.1"/>
    <property type="molecule type" value="Genomic_DNA"/>
</dbReference>
<keyword evidence="3" id="KW-1185">Reference proteome</keyword>
<evidence type="ECO:0000313" key="3">
    <source>
        <dbReference type="Proteomes" id="UP000663870"/>
    </source>
</evidence>
<reference evidence="2" key="1">
    <citation type="submission" date="2021-02" db="EMBL/GenBank/DDBJ databases">
        <authorList>
            <person name="Nowell W R."/>
        </authorList>
    </citation>
    <scope>NUCLEOTIDE SEQUENCE</scope>
</reference>
<dbReference type="Pfam" id="PF10510">
    <property type="entry name" value="PIG-S"/>
    <property type="match status" value="1"/>
</dbReference>
<evidence type="ECO:0000313" key="2">
    <source>
        <dbReference type="EMBL" id="CAF1660549.1"/>
    </source>
</evidence>
<protein>
    <submittedName>
        <fullName evidence="2">Uncharacterized protein</fullName>
    </submittedName>
</protein>
<keyword evidence="1" id="KW-0472">Membrane</keyword>
<dbReference type="AlphaFoldDB" id="A0A816FEM1"/>
<evidence type="ECO:0000256" key="1">
    <source>
        <dbReference type="SAM" id="Phobius"/>
    </source>
</evidence>
<feature type="transmembrane region" description="Helical" evidence="1">
    <location>
        <begin position="16"/>
        <end position="38"/>
    </location>
</feature>
<dbReference type="InterPro" id="IPR019540">
    <property type="entry name" value="PtdIno-glycan_biosynth_class_S"/>
</dbReference>
<proteinExistence type="predicted"/>
<dbReference type="Proteomes" id="UP000663870">
    <property type="component" value="Unassembled WGS sequence"/>
</dbReference>
<dbReference type="GO" id="GO:0042765">
    <property type="term" value="C:GPI-anchor transamidase complex"/>
    <property type="evidence" value="ECO:0007669"/>
    <property type="project" value="InterPro"/>
</dbReference>
<organism evidence="2 3">
    <name type="scientific">Rotaria sordida</name>
    <dbReference type="NCBI Taxonomy" id="392033"/>
    <lineage>
        <taxon>Eukaryota</taxon>
        <taxon>Metazoa</taxon>
        <taxon>Spiralia</taxon>
        <taxon>Gnathifera</taxon>
        <taxon>Rotifera</taxon>
        <taxon>Eurotatoria</taxon>
        <taxon>Bdelloidea</taxon>
        <taxon>Philodinida</taxon>
        <taxon>Philodinidae</taxon>
        <taxon>Rotaria</taxon>
    </lineage>
</organism>
<comment type="caution">
    <text evidence="2">The sequence shown here is derived from an EMBL/GenBank/DDBJ whole genome shotgun (WGS) entry which is preliminary data.</text>
</comment>
<accession>A0A816FEM1</accession>
<keyword evidence="1" id="KW-0812">Transmembrane</keyword>
<name>A0A816FEM1_9BILA</name>
<dbReference type="GO" id="GO:0006506">
    <property type="term" value="P:GPI anchor biosynthetic process"/>
    <property type="evidence" value="ECO:0007669"/>
    <property type="project" value="UniProtKB-UniPathway"/>
</dbReference>
<dbReference type="GO" id="GO:0016255">
    <property type="term" value="P:attachment of GPI anchor to protein"/>
    <property type="evidence" value="ECO:0007669"/>
    <property type="project" value="InterPro"/>
</dbReference>
<sequence>MNILTLIKKELPDEKFYLFINRCIFSFLFLFVGLPLWYSTTSTYRAPLPYSRISTLASKSSDLTETNLTSFQTASSYEIL</sequence>
<dbReference type="UniPathway" id="UPA00196"/>
<feature type="non-terminal residue" evidence="2">
    <location>
        <position position="80"/>
    </location>
</feature>
<keyword evidence="1" id="KW-1133">Transmembrane helix</keyword>